<dbReference type="PROSITE" id="PS51186">
    <property type="entry name" value="GNAT"/>
    <property type="match status" value="1"/>
</dbReference>
<dbReference type="PANTHER" id="PTHR20905">
    <property type="entry name" value="N-ACETYLTRANSFERASE-RELATED"/>
    <property type="match status" value="1"/>
</dbReference>
<evidence type="ECO:0000256" key="12">
    <source>
        <dbReference type="ARBA" id="ARBA00052335"/>
    </source>
</evidence>
<comment type="pathway">
    <text evidence="3">Aromatic compound metabolism; melatonin biosynthesis; melatonin from serotonin: step 1/2.</text>
</comment>
<evidence type="ECO:0000313" key="16">
    <source>
        <dbReference type="Proteomes" id="UP000078200"/>
    </source>
</evidence>
<feature type="domain" description="N-acetyltransferase" evidence="14">
    <location>
        <begin position="87"/>
        <end position="225"/>
    </location>
</feature>
<comment type="similarity">
    <text evidence="4">Belongs to the acetyltransferase family. AANAT subfamily.</text>
</comment>
<evidence type="ECO:0000256" key="5">
    <source>
        <dbReference type="ARBA" id="ARBA00039114"/>
    </source>
</evidence>
<dbReference type="Proteomes" id="UP000078200">
    <property type="component" value="Unassembled WGS sequence"/>
</dbReference>
<evidence type="ECO:0000256" key="2">
    <source>
        <dbReference type="ARBA" id="ARBA00023315"/>
    </source>
</evidence>
<evidence type="ECO:0000256" key="7">
    <source>
        <dbReference type="ARBA" id="ARBA00050849"/>
    </source>
</evidence>
<comment type="catalytic activity">
    <reaction evidence="12">
        <text>dopamine + hexadecanoyl-CoA = N-hexadecanoyl-dopamine + CoA + H(+)</text>
        <dbReference type="Rhea" id="RHEA:51376"/>
        <dbReference type="ChEBI" id="CHEBI:15378"/>
        <dbReference type="ChEBI" id="CHEBI:57287"/>
        <dbReference type="ChEBI" id="CHEBI:57379"/>
        <dbReference type="ChEBI" id="CHEBI:59905"/>
        <dbReference type="ChEBI" id="CHEBI:134058"/>
    </reaction>
    <physiologicalReaction direction="left-to-right" evidence="12">
        <dbReference type="Rhea" id="RHEA:51377"/>
    </physiologicalReaction>
</comment>
<reference evidence="15" key="1">
    <citation type="submission" date="2020-05" db="UniProtKB">
        <authorList>
            <consortium name="EnsemblMetazoa"/>
        </authorList>
    </citation>
    <scope>IDENTIFICATION</scope>
    <source>
        <strain evidence="15">TTRI</strain>
    </source>
</reference>
<evidence type="ECO:0000256" key="11">
    <source>
        <dbReference type="ARBA" id="ARBA00052178"/>
    </source>
</evidence>
<comment type="catalytic activity">
    <reaction evidence="7">
        <text>serotonin + octadecanoyl-CoA = N-octadecanoyl-serotonin + CoA + H(+)</text>
        <dbReference type="Rhea" id="RHEA:51400"/>
        <dbReference type="ChEBI" id="CHEBI:15378"/>
        <dbReference type="ChEBI" id="CHEBI:57287"/>
        <dbReference type="ChEBI" id="CHEBI:57394"/>
        <dbReference type="ChEBI" id="CHEBI:134065"/>
        <dbReference type="ChEBI" id="CHEBI:350546"/>
    </reaction>
    <physiologicalReaction direction="left-to-right" evidence="7">
        <dbReference type="Rhea" id="RHEA:51401"/>
    </physiologicalReaction>
</comment>
<evidence type="ECO:0000256" key="10">
    <source>
        <dbReference type="ARBA" id="ARBA00051823"/>
    </source>
</evidence>
<dbReference type="CDD" id="cd04301">
    <property type="entry name" value="NAT_SF"/>
    <property type="match status" value="1"/>
</dbReference>
<keyword evidence="16" id="KW-1185">Reference proteome</keyword>
<evidence type="ECO:0000313" key="15">
    <source>
        <dbReference type="EnsemblMetazoa" id="GAUT050170-PA"/>
    </source>
</evidence>
<dbReference type="FunFam" id="3.40.630.30:FF:000046">
    <property type="entry name" value="Dopamine N-acetyltransferase"/>
    <property type="match status" value="1"/>
</dbReference>
<dbReference type="InterPro" id="IPR016181">
    <property type="entry name" value="Acyl_CoA_acyltransferase"/>
</dbReference>
<evidence type="ECO:0000256" key="4">
    <source>
        <dbReference type="ARBA" id="ARBA00038182"/>
    </source>
</evidence>
<comment type="catalytic activity">
    <reaction evidence="9">
        <text>dopamine + acetyl-CoA = N-acetyldopamine + CoA + H(+)</text>
        <dbReference type="Rhea" id="RHEA:51388"/>
        <dbReference type="ChEBI" id="CHEBI:15378"/>
        <dbReference type="ChEBI" id="CHEBI:57287"/>
        <dbReference type="ChEBI" id="CHEBI:57288"/>
        <dbReference type="ChEBI" id="CHEBI:59905"/>
        <dbReference type="ChEBI" id="CHEBI:125678"/>
    </reaction>
    <physiologicalReaction direction="left-to-right" evidence="9">
        <dbReference type="Rhea" id="RHEA:51389"/>
    </physiologicalReaction>
</comment>
<sequence>MFSLGNLKRFNFGISLTIRYFAGSKSSKLKLEYRDISREYYPAVLKHLTHNFFVNEPLMLTMAPTLKCSEFMAYADKDTLDMLGENFSVMAVNGNNEIAGVAINHKVSSGDFQDARDQLHTINDENYRKLLKLLYDYTLEANIFECFQIDEYFELHMLSVDGKFRGEGIGKHLINDSENMAKKHGFKLMKSDATGAFSQKLFKSAGFEVVHEVLYNEYVDSNNKPIFPVAPPHTKLQLVCKCLD</sequence>
<keyword evidence="1" id="KW-0808">Transferase</keyword>
<evidence type="ECO:0000259" key="14">
    <source>
        <dbReference type="PROSITE" id="PS51186"/>
    </source>
</evidence>
<evidence type="ECO:0000256" key="3">
    <source>
        <dbReference type="ARBA" id="ARBA00037926"/>
    </source>
</evidence>
<dbReference type="PANTHER" id="PTHR20905:SF32">
    <property type="entry name" value="ARYLALKYLAMINE N-ACETYLTRANSFERASE-LIKE 7, ISOFORM A"/>
    <property type="match status" value="1"/>
</dbReference>
<dbReference type="EC" id="2.3.1.87" evidence="5"/>
<comment type="catalytic activity">
    <reaction evidence="8">
        <text>serotonin + (5Z,8Z,11Z,14Z)-eicosatetraenoyl-CoA = N-[(5Z,8Z,11Z,14Z)-eicosatetraenoyl]-serotonin + CoA + H(+)</text>
        <dbReference type="Rhea" id="RHEA:51396"/>
        <dbReference type="ChEBI" id="CHEBI:15378"/>
        <dbReference type="ChEBI" id="CHEBI:57287"/>
        <dbReference type="ChEBI" id="CHEBI:57368"/>
        <dbReference type="ChEBI" id="CHEBI:132255"/>
        <dbReference type="ChEBI" id="CHEBI:350546"/>
    </reaction>
    <physiologicalReaction direction="left-to-right" evidence="8">
        <dbReference type="Rhea" id="RHEA:51397"/>
    </physiologicalReaction>
</comment>
<comment type="catalytic activity">
    <reaction evidence="13">
        <text>serotonin + acetyl-CoA = N-acetylserotonin + CoA + H(+)</text>
        <dbReference type="Rhea" id="RHEA:25217"/>
        <dbReference type="ChEBI" id="CHEBI:15378"/>
        <dbReference type="ChEBI" id="CHEBI:17697"/>
        <dbReference type="ChEBI" id="CHEBI:57287"/>
        <dbReference type="ChEBI" id="CHEBI:57288"/>
        <dbReference type="ChEBI" id="CHEBI:350546"/>
        <dbReference type="EC" id="2.3.1.87"/>
    </reaction>
    <physiologicalReaction direction="left-to-right" evidence="13">
        <dbReference type="Rhea" id="RHEA:25218"/>
    </physiologicalReaction>
</comment>
<dbReference type="Pfam" id="PF13673">
    <property type="entry name" value="Acetyltransf_10"/>
    <property type="match status" value="1"/>
</dbReference>
<comment type="catalytic activity">
    <reaction evidence="10">
        <text>serotonin + (9Z)-octadecenoyl-CoA = N-(9Z-octadecenoyl)-serotonin + CoA + H(+)</text>
        <dbReference type="Rhea" id="RHEA:51392"/>
        <dbReference type="ChEBI" id="CHEBI:15378"/>
        <dbReference type="ChEBI" id="CHEBI:57287"/>
        <dbReference type="ChEBI" id="CHEBI:57387"/>
        <dbReference type="ChEBI" id="CHEBI:134064"/>
        <dbReference type="ChEBI" id="CHEBI:350546"/>
    </reaction>
    <physiologicalReaction direction="left-to-right" evidence="10">
        <dbReference type="Rhea" id="RHEA:51393"/>
    </physiologicalReaction>
</comment>
<dbReference type="Gene3D" id="3.40.630.30">
    <property type="match status" value="1"/>
</dbReference>
<proteinExistence type="inferred from homology"/>
<accession>A0A1A9VWQ7</accession>
<dbReference type="AlphaFoldDB" id="A0A1A9VWQ7"/>
<dbReference type="STRING" id="7395.A0A1A9VWQ7"/>
<comment type="catalytic activity">
    <reaction evidence="6">
        <text>dopamine + (9Z)-octadecenoyl-CoA = N-(9Z-octadecanoyl)-dopamine + CoA + H(+)</text>
        <dbReference type="Rhea" id="RHEA:51380"/>
        <dbReference type="ChEBI" id="CHEBI:15378"/>
        <dbReference type="ChEBI" id="CHEBI:31883"/>
        <dbReference type="ChEBI" id="CHEBI:57287"/>
        <dbReference type="ChEBI" id="CHEBI:57387"/>
        <dbReference type="ChEBI" id="CHEBI:59905"/>
    </reaction>
    <physiologicalReaction direction="left-to-right" evidence="6">
        <dbReference type="Rhea" id="RHEA:51381"/>
    </physiologicalReaction>
</comment>
<dbReference type="EnsemblMetazoa" id="GAUT050170-RA">
    <property type="protein sequence ID" value="GAUT050170-PA"/>
    <property type="gene ID" value="GAUT050170"/>
</dbReference>
<name>A0A1A9VWQ7_GLOAU</name>
<dbReference type="GO" id="GO:0004059">
    <property type="term" value="F:aralkylamine N-acetyltransferase activity"/>
    <property type="evidence" value="ECO:0007669"/>
    <property type="project" value="UniProtKB-EC"/>
</dbReference>
<dbReference type="SUPFAM" id="SSF55729">
    <property type="entry name" value="Acyl-CoA N-acyltransferases (Nat)"/>
    <property type="match status" value="1"/>
</dbReference>
<protein>
    <recommendedName>
        <fullName evidence="5">aralkylamine N-acetyltransferase</fullName>
        <ecNumber evidence="5">2.3.1.87</ecNumber>
    </recommendedName>
</protein>
<evidence type="ECO:0000256" key="8">
    <source>
        <dbReference type="ARBA" id="ARBA00051284"/>
    </source>
</evidence>
<dbReference type="VEuPathDB" id="VectorBase:GAUT050170"/>
<comment type="catalytic activity">
    <reaction evidence="11">
        <text>serotonin + hexadecanoyl-CoA = N-hexadecanoyl-serotonin + CoA + H(+)</text>
        <dbReference type="Rhea" id="RHEA:51384"/>
        <dbReference type="ChEBI" id="CHEBI:15378"/>
        <dbReference type="ChEBI" id="CHEBI:57287"/>
        <dbReference type="ChEBI" id="CHEBI:57379"/>
        <dbReference type="ChEBI" id="CHEBI:134059"/>
        <dbReference type="ChEBI" id="CHEBI:350546"/>
    </reaction>
    <physiologicalReaction direction="left-to-right" evidence="11">
        <dbReference type="Rhea" id="RHEA:51385"/>
    </physiologicalReaction>
</comment>
<evidence type="ECO:0000256" key="6">
    <source>
        <dbReference type="ARBA" id="ARBA00050189"/>
    </source>
</evidence>
<organism evidence="15 16">
    <name type="scientific">Glossina austeni</name>
    <name type="common">Savannah tsetse fly</name>
    <dbReference type="NCBI Taxonomy" id="7395"/>
    <lineage>
        <taxon>Eukaryota</taxon>
        <taxon>Metazoa</taxon>
        <taxon>Ecdysozoa</taxon>
        <taxon>Arthropoda</taxon>
        <taxon>Hexapoda</taxon>
        <taxon>Insecta</taxon>
        <taxon>Pterygota</taxon>
        <taxon>Neoptera</taxon>
        <taxon>Endopterygota</taxon>
        <taxon>Diptera</taxon>
        <taxon>Brachycera</taxon>
        <taxon>Muscomorpha</taxon>
        <taxon>Hippoboscoidea</taxon>
        <taxon>Glossinidae</taxon>
        <taxon>Glossina</taxon>
    </lineage>
</organism>
<dbReference type="InterPro" id="IPR000182">
    <property type="entry name" value="GNAT_dom"/>
</dbReference>
<evidence type="ECO:0000256" key="9">
    <source>
        <dbReference type="ARBA" id="ARBA00051711"/>
    </source>
</evidence>
<evidence type="ECO:0000256" key="1">
    <source>
        <dbReference type="ARBA" id="ARBA00022679"/>
    </source>
</evidence>
<evidence type="ECO:0000256" key="13">
    <source>
        <dbReference type="ARBA" id="ARBA00052491"/>
    </source>
</evidence>
<keyword evidence="2" id="KW-0012">Acyltransferase</keyword>